<reference evidence="1" key="1">
    <citation type="submission" date="2022-11" db="EMBL/GenBank/DDBJ databases">
        <title>Genome Sequence of Boeremia exigua.</title>
        <authorList>
            <person name="Buettner E."/>
        </authorList>
    </citation>
    <scope>NUCLEOTIDE SEQUENCE</scope>
    <source>
        <strain evidence="1">CU02</strain>
    </source>
</reference>
<proteinExistence type="predicted"/>
<dbReference type="EMBL" id="JAPHNI010000410">
    <property type="protein sequence ID" value="KAJ8111385.1"/>
    <property type="molecule type" value="Genomic_DNA"/>
</dbReference>
<protein>
    <submittedName>
        <fullName evidence="1">Uncharacterized protein</fullName>
    </submittedName>
</protein>
<gene>
    <name evidence="1" type="ORF">OPT61_g6006</name>
</gene>
<accession>A0ACC2I884</accession>
<organism evidence="1 2">
    <name type="scientific">Boeremia exigua</name>
    <dbReference type="NCBI Taxonomy" id="749465"/>
    <lineage>
        <taxon>Eukaryota</taxon>
        <taxon>Fungi</taxon>
        <taxon>Dikarya</taxon>
        <taxon>Ascomycota</taxon>
        <taxon>Pezizomycotina</taxon>
        <taxon>Dothideomycetes</taxon>
        <taxon>Pleosporomycetidae</taxon>
        <taxon>Pleosporales</taxon>
        <taxon>Pleosporineae</taxon>
        <taxon>Didymellaceae</taxon>
        <taxon>Boeremia</taxon>
    </lineage>
</organism>
<dbReference type="Proteomes" id="UP001153331">
    <property type="component" value="Unassembled WGS sequence"/>
</dbReference>
<comment type="caution">
    <text evidence="1">The sequence shown here is derived from an EMBL/GenBank/DDBJ whole genome shotgun (WGS) entry which is preliminary data.</text>
</comment>
<name>A0ACC2I884_9PLEO</name>
<evidence type="ECO:0000313" key="1">
    <source>
        <dbReference type="EMBL" id="KAJ8111385.1"/>
    </source>
</evidence>
<sequence length="720" mass="80902">MSISAASLSNGFGPMPRLGDILGHDITHDVEDEDMSVWDKGVFLNELLKQGIVLNTGNDGVFNGSLAATKALKQGTYKGTRMALTEIYSLIEEAAVSHFDMNGFEPIIPRKRDLTQKQDTYKWSNPSQDGFPPHLEAVPPEQADGAPGVGSIFNLQSLGLIQLVGQAMAFLIPDTISKTGTPFEGPTIADCEKYNREHPNPQTDIMDGENIGNKTDWYSDARFAQQHLSGVNPSTIEKAKPEMVEAYVTEAGKQGLGDMKQVLLDGKDLYMQDYSYFRQATGVSNEEEFKNVVPELADGKPTGNMAFRFACAPVVIFQLHCDGRLHPLAITIDHKGSLDASITIFNRRLAPNDKSNVDEKDDWAWRYAKTCAQTADWARHEIATHLVDTHMIEEAIIVATNRTVPEDHILYEILSPHWFRTLALNKAARDVLVPAVIARIAGFGPSIEPKSSRAMKLIDWSYKNFDFQAKYIPNDLKKRGFNAEELTEEKYRNYPYATDMYLLWGVIYDFVKSVLSTKYKTDSDVQQDPYIADWCKEIQTNGQIPTFPTISTRNELFNAVTMCIHTASPQHTAVNYLQDYYYSFVPAKPPALCTSLPKDLATLQAYTEADLTAALPIGDENVKWKDWLLAAQLPELLSYKVDNRYNLITYAKSLYNVNKSRTNFENKQWDSKTIKQAAAMFYSRLKELDGVFRHVSSRQTEGTIEYKVLQPEVTAVSILI</sequence>
<keyword evidence="2" id="KW-1185">Reference proteome</keyword>
<evidence type="ECO:0000313" key="2">
    <source>
        <dbReference type="Proteomes" id="UP001153331"/>
    </source>
</evidence>